<proteinExistence type="predicted"/>
<dbReference type="InterPro" id="IPR051400">
    <property type="entry name" value="HAD-like_hydrolase"/>
</dbReference>
<dbReference type="PANTHER" id="PTHR46470">
    <property type="entry name" value="N-ACYLNEURAMINATE-9-PHOSPHATASE"/>
    <property type="match status" value="1"/>
</dbReference>
<dbReference type="EMBL" id="AVQI01000042">
    <property type="protein sequence ID" value="ERK03174.1"/>
    <property type="molecule type" value="Genomic_DNA"/>
</dbReference>
<dbReference type="OrthoDB" id="358703at2"/>
<dbReference type="Gene3D" id="1.10.150.520">
    <property type="match status" value="1"/>
</dbReference>
<reference evidence="5 6" key="1">
    <citation type="submission" date="2013-08" db="EMBL/GenBank/DDBJ databases">
        <authorList>
            <person name="Durkin A.S."/>
            <person name="Haft D.R."/>
            <person name="McCorrison J."/>
            <person name="Torralba M."/>
            <person name="Gillis M."/>
            <person name="Haft D.H."/>
            <person name="Methe B."/>
            <person name="Sutton G."/>
            <person name="Nelson K.E."/>
        </authorList>
    </citation>
    <scope>NUCLEOTIDE SEQUENCE [LARGE SCALE GENOMIC DNA]</scope>
    <source>
        <strain evidence="4 6">ATCC 35536</strain>
        <strain evidence="3 5">VPI DR56BR1116</strain>
    </source>
</reference>
<sequence>MKICRLPEKIKTIIFDIDSTLYTNGAYVSHQSEVQLRRFAKVRGISEREARTMFDDYRSEWSKTHGGQKISESNTFAALGIPIETCVAWRNELIEPADFLSRDERLLEALQTLKRSYALVCVTNNPVSVGRKTLCALGVEDCIASVIGLDTFGKSKPAREPFEKAAEETGAEIAECLSVGDRYDIDIVLPLAMGMGGIIVDGVSDVYELPNVLNFSCK</sequence>
<keyword evidence="6" id="KW-1185">Reference proteome</keyword>
<evidence type="ECO:0000313" key="3">
    <source>
        <dbReference type="EMBL" id="ERF60587.1"/>
    </source>
</evidence>
<evidence type="ECO:0000313" key="5">
    <source>
        <dbReference type="Proteomes" id="UP000016412"/>
    </source>
</evidence>
<evidence type="ECO:0000313" key="4">
    <source>
        <dbReference type="EMBL" id="ERK03174.1"/>
    </source>
</evidence>
<dbReference type="Gene3D" id="3.40.50.1000">
    <property type="entry name" value="HAD superfamily/HAD-like"/>
    <property type="match status" value="1"/>
</dbReference>
<dbReference type="Pfam" id="PF00702">
    <property type="entry name" value="Hydrolase"/>
    <property type="match status" value="1"/>
</dbReference>
<gene>
    <name evidence="4" type="ORF">HMPREF0860_2257</name>
    <name evidence="3" type="ORF">HMPREF1325_1038</name>
</gene>
<dbReference type="RefSeq" id="WP_021330458.1">
    <property type="nucleotide sequence ID" value="NZ_AUZJ01000039.1"/>
</dbReference>
<dbReference type="AlphaFoldDB" id="U1F949"/>
<dbReference type="EMBL" id="AUZJ01000039">
    <property type="protein sequence ID" value="ERF60587.1"/>
    <property type="molecule type" value="Genomic_DNA"/>
</dbReference>
<dbReference type="GO" id="GO:0016787">
    <property type="term" value="F:hydrolase activity"/>
    <property type="evidence" value="ECO:0007669"/>
    <property type="project" value="UniProtKB-KW"/>
</dbReference>
<evidence type="ECO:0000256" key="1">
    <source>
        <dbReference type="ARBA" id="ARBA00022801"/>
    </source>
</evidence>
<comment type="caution">
    <text evidence="3">The sequence shown here is derived from an EMBL/GenBank/DDBJ whole genome shotgun (WGS) entry which is preliminary data.</text>
</comment>
<dbReference type="eggNOG" id="COG0637">
    <property type="taxonomic scope" value="Bacteria"/>
</dbReference>
<dbReference type="PATRIC" id="fig|1125725.3.peg.1473"/>
<dbReference type="SFLD" id="SFLDS00003">
    <property type="entry name" value="Haloacid_Dehalogenase"/>
    <property type="match status" value="1"/>
</dbReference>
<name>U1F949_TRESO</name>
<protein>
    <submittedName>
        <fullName evidence="3">Haloacid dehalogenase-like hydrolase</fullName>
    </submittedName>
</protein>
<keyword evidence="2" id="KW-0460">Magnesium</keyword>
<evidence type="ECO:0000313" key="6">
    <source>
        <dbReference type="Proteomes" id="UP000016646"/>
    </source>
</evidence>
<dbReference type="Proteomes" id="UP000016412">
    <property type="component" value="Unassembled WGS sequence"/>
</dbReference>
<dbReference type="Proteomes" id="UP000016646">
    <property type="component" value="Unassembled WGS sequence"/>
</dbReference>
<dbReference type="InterPro" id="IPR036412">
    <property type="entry name" value="HAD-like_sf"/>
</dbReference>
<dbReference type="SUPFAM" id="SSF56784">
    <property type="entry name" value="HAD-like"/>
    <property type="match status" value="1"/>
</dbReference>
<dbReference type="InterPro" id="IPR023214">
    <property type="entry name" value="HAD_sf"/>
</dbReference>
<accession>U1F949</accession>
<dbReference type="STRING" id="1125725.HMPREF1325_1038"/>
<dbReference type="SFLD" id="SFLDG01129">
    <property type="entry name" value="C1.5:_HAD__Beta-PGM__Phosphata"/>
    <property type="match status" value="1"/>
</dbReference>
<keyword evidence="1 3" id="KW-0378">Hydrolase</keyword>
<evidence type="ECO:0000256" key="2">
    <source>
        <dbReference type="ARBA" id="ARBA00022842"/>
    </source>
</evidence>
<organism evidence="3 5">
    <name type="scientific">Treponema socranskii subsp. socranskii VPI DR56BR1116 = ATCC 35536</name>
    <dbReference type="NCBI Taxonomy" id="1125725"/>
    <lineage>
        <taxon>Bacteria</taxon>
        <taxon>Pseudomonadati</taxon>
        <taxon>Spirochaetota</taxon>
        <taxon>Spirochaetia</taxon>
        <taxon>Spirochaetales</taxon>
        <taxon>Treponemataceae</taxon>
        <taxon>Treponema</taxon>
    </lineage>
</organism>